<feature type="compositionally biased region" description="Low complexity" evidence="1">
    <location>
        <begin position="184"/>
        <end position="194"/>
    </location>
</feature>
<comment type="caution">
    <text evidence="2">The sequence shown here is derived from an EMBL/GenBank/DDBJ whole genome shotgun (WGS) entry which is preliminary data.</text>
</comment>
<evidence type="ECO:0000256" key="1">
    <source>
        <dbReference type="SAM" id="MobiDB-lite"/>
    </source>
</evidence>
<reference evidence="2 3" key="1">
    <citation type="submission" date="2019-05" db="EMBL/GenBank/DDBJ databases">
        <title>Sporisorium graminicola CBS 10092 draft sequencing and annotation.</title>
        <authorList>
            <person name="Solano-Gonzalez S."/>
            <person name="Caddick M.X."/>
            <person name="Darby A."/>
        </authorList>
    </citation>
    <scope>NUCLEOTIDE SEQUENCE [LARGE SCALE GENOMIC DNA]</scope>
    <source>
        <strain evidence="2 3">CBS 10092</strain>
    </source>
</reference>
<organism evidence="2 3">
    <name type="scientific">Sporisorium graminicola</name>
    <dbReference type="NCBI Taxonomy" id="280036"/>
    <lineage>
        <taxon>Eukaryota</taxon>
        <taxon>Fungi</taxon>
        <taxon>Dikarya</taxon>
        <taxon>Basidiomycota</taxon>
        <taxon>Ustilaginomycotina</taxon>
        <taxon>Ustilaginomycetes</taxon>
        <taxon>Ustilaginales</taxon>
        <taxon>Ustilaginaceae</taxon>
        <taxon>Sporisorium</taxon>
    </lineage>
</organism>
<dbReference type="RefSeq" id="XP_029742984.1">
    <property type="nucleotide sequence ID" value="XM_029881598.1"/>
</dbReference>
<feature type="compositionally biased region" description="Gly residues" evidence="1">
    <location>
        <begin position="84"/>
        <end position="94"/>
    </location>
</feature>
<protein>
    <submittedName>
        <fullName evidence="2">Uncharacterized protein</fullName>
    </submittedName>
</protein>
<dbReference type="GeneID" id="40723893"/>
<accession>A0A4V6EUJ6</accession>
<gene>
    <name evidence="2" type="ORF">EX895_000998</name>
</gene>
<dbReference type="KEGG" id="sgra:EX895_000998"/>
<sequence length="467" mass="50161">MEANYGTPTNKAASGSAVATFTEAVDDSGGSTAFGVASGGPGVTATVDSTAANMATPANAGLPCRPEAVAELPVLDVIGHRRGGGGGGIGGQPRGRGRGRRRGAFRNNYRGGFNQGRGGYDSTASSSYTLTQTRQAYGNRQTGWDSASQEVQYPLDTQQPQRGGRGRGGYGIGQQQNVVRRPSRGSGRSRASSSRSRRLEYDQPQQEAQNIVVLNEGGERSARYPGHGAEEVEATMQGETTPPQQDDSRATVYLRDMSVASIESITLPTAVLEPHSLKSDDSTPSILTRVRPERRLSLITETPADATPSEELVTSTSNPIHWQDLAFQGISTLVHPGHAREMVYAWYPFAVVPGSGEGAHLSSLPSPLPIASTPPPLPPSMHQQPPMHPPAAPHFHFTHDHAFLALCHPVPAMPFPWFPIPYLRYWGPERLGAHPKFYDIPMVSLTLKKAMHDATRQAYLDRCENSG</sequence>
<name>A0A4V6EUJ6_9BASI</name>
<dbReference type="AlphaFoldDB" id="A0A4V6EUJ6"/>
<evidence type="ECO:0000313" key="2">
    <source>
        <dbReference type="EMBL" id="TKY90999.1"/>
    </source>
</evidence>
<proteinExistence type="predicted"/>
<dbReference type="Proteomes" id="UP000306050">
    <property type="component" value="Chromosome SGRAM_1"/>
</dbReference>
<feature type="region of interest" description="Disordered" evidence="1">
    <location>
        <begin position="157"/>
        <end position="209"/>
    </location>
</feature>
<dbReference type="EMBL" id="SRRM01000002">
    <property type="protein sequence ID" value="TKY90999.1"/>
    <property type="molecule type" value="Genomic_DNA"/>
</dbReference>
<feature type="compositionally biased region" description="Basic residues" evidence="1">
    <location>
        <begin position="95"/>
        <end position="104"/>
    </location>
</feature>
<dbReference type="OrthoDB" id="2556640at2759"/>
<feature type="region of interest" description="Disordered" evidence="1">
    <location>
        <begin position="79"/>
        <end position="125"/>
    </location>
</feature>
<keyword evidence="3" id="KW-1185">Reference proteome</keyword>
<evidence type="ECO:0000313" key="3">
    <source>
        <dbReference type="Proteomes" id="UP000306050"/>
    </source>
</evidence>